<evidence type="ECO:0000256" key="3">
    <source>
        <dbReference type="ARBA" id="ARBA00022989"/>
    </source>
</evidence>
<comment type="subcellular location">
    <subcellularLocation>
        <location evidence="1">Membrane</location>
        <topology evidence="1">Multi-pass membrane protein</topology>
    </subcellularLocation>
</comment>
<gene>
    <name evidence="9" type="ORF">ATK74_0508</name>
</gene>
<organism evidence="9 10">
    <name type="scientific">Propionicimonas paludicola</name>
    <dbReference type="NCBI Taxonomy" id="185243"/>
    <lineage>
        <taxon>Bacteria</taxon>
        <taxon>Bacillati</taxon>
        <taxon>Actinomycetota</taxon>
        <taxon>Actinomycetes</taxon>
        <taxon>Propionibacteriales</taxon>
        <taxon>Nocardioidaceae</taxon>
        <taxon>Propionicimonas</taxon>
    </lineage>
</organism>
<dbReference type="Gene3D" id="1.25.40.10">
    <property type="entry name" value="Tetratricopeptide repeat domain"/>
    <property type="match status" value="1"/>
</dbReference>
<feature type="transmembrane region" description="Helical" evidence="7">
    <location>
        <begin position="208"/>
        <end position="225"/>
    </location>
</feature>
<keyword evidence="5" id="KW-0802">TPR repeat</keyword>
<dbReference type="OrthoDB" id="5121366at2"/>
<feature type="transmembrane region" description="Helical" evidence="7">
    <location>
        <begin position="98"/>
        <end position="118"/>
    </location>
</feature>
<evidence type="ECO:0000256" key="5">
    <source>
        <dbReference type="PROSITE-ProRule" id="PRU00339"/>
    </source>
</evidence>
<dbReference type="PANTHER" id="PTHR37422">
    <property type="entry name" value="TEICHURONIC ACID BIOSYNTHESIS PROTEIN TUAE"/>
    <property type="match status" value="1"/>
</dbReference>
<dbReference type="GO" id="GO:0016874">
    <property type="term" value="F:ligase activity"/>
    <property type="evidence" value="ECO:0007669"/>
    <property type="project" value="UniProtKB-KW"/>
</dbReference>
<evidence type="ECO:0000259" key="8">
    <source>
        <dbReference type="Pfam" id="PF04932"/>
    </source>
</evidence>
<feature type="transmembrane region" description="Helical" evidence="7">
    <location>
        <begin position="326"/>
        <end position="350"/>
    </location>
</feature>
<proteinExistence type="predicted"/>
<feature type="transmembrane region" description="Helical" evidence="7">
    <location>
        <begin position="186"/>
        <end position="202"/>
    </location>
</feature>
<dbReference type="InterPro" id="IPR011990">
    <property type="entry name" value="TPR-like_helical_dom_sf"/>
</dbReference>
<comment type="caution">
    <text evidence="9">The sequence shown here is derived from an EMBL/GenBank/DDBJ whole genome shotgun (WGS) entry which is preliminary data.</text>
</comment>
<dbReference type="GO" id="GO:0016020">
    <property type="term" value="C:membrane"/>
    <property type="evidence" value="ECO:0007669"/>
    <property type="project" value="UniProtKB-SubCell"/>
</dbReference>
<evidence type="ECO:0000313" key="10">
    <source>
        <dbReference type="Proteomes" id="UP000226079"/>
    </source>
</evidence>
<feature type="transmembrane region" description="Helical" evidence="7">
    <location>
        <begin position="357"/>
        <end position="375"/>
    </location>
</feature>
<feature type="transmembrane region" description="Helical" evidence="7">
    <location>
        <begin position="70"/>
        <end position="92"/>
    </location>
</feature>
<evidence type="ECO:0000313" key="9">
    <source>
        <dbReference type="EMBL" id="PFG15985.1"/>
    </source>
</evidence>
<keyword evidence="3 7" id="KW-1133">Transmembrane helix</keyword>
<keyword evidence="2 7" id="KW-0812">Transmembrane</keyword>
<keyword evidence="9" id="KW-0436">Ligase</keyword>
<dbReference type="InterPro" id="IPR051533">
    <property type="entry name" value="WaaL-like"/>
</dbReference>
<dbReference type="EMBL" id="PDJC01000001">
    <property type="protein sequence ID" value="PFG15985.1"/>
    <property type="molecule type" value="Genomic_DNA"/>
</dbReference>
<keyword evidence="10" id="KW-1185">Reference proteome</keyword>
<evidence type="ECO:0000256" key="4">
    <source>
        <dbReference type="ARBA" id="ARBA00023136"/>
    </source>
</evidence>
<reference evidence="9 10" key="1">
    <citation type="submission" date="2017-10" db="EMBL/GenBank/DDBJ databases">
        <title>Sequencing the genomes of 1000 actinobacteria strains.</title>
        <authorList>
            <person name="Klenk H.-P."/>
        </authorList>
    </citation>
    <scope>NUCLEOTIDE SEQUENCE [LARGE SCALE GENOMIC DNA]</scope>
    <source>
        <strain evidence="9 10">DSM 15597</strain>
    </source>
</reference>
<dbReference type="InterPro" id="IPR019734">
    <property type="entry name" value="TPR_rpt"/>
</dbReference>
<dbReference type="SUPFAM" id="SSF48452">
    <property type="entry name" value="TPR-like"/>
    <property type="match status" value="1"/>
</dbReference>
<keyword evidence="4 7" id="KW-0472">Membrane</keyword>
<feature type="transmembrane region" description="Helical" evidence="7">
    <location>
        <begin position="39"/>
        <end position="58"/>
    </location>
</feature>
<accession>A0A2A9CPH5</accession>
<feature type="repeat" description="TPR" evidence="5">
    <location>
        <begin position="531"/>
        <end position="564"/>
    </location>
</feature>
<feature type="transmembrane region" description="Helical" evidence="7">
    <location>
        <begin position="410"/>
        <end position="429"/>
    </location>
</feature>
<dbReference type="RefSeq" id="WP_143483533.1">
    <property type="nucleotide sequence ID" value="NZ_PDJC01000001.1"/>
</dbReference>
<dbReference type="SMART" id="SM00028">
    <property type="entry name" value="TPR"/>
    <property type="match status" value="2"/>
</dbReference>
<name>A0A2A9CPH5_9ACTN</name>
<evidence type="ECO:0000256" key="2">
    <source>
        <dbReference type="ARBA" id="ARBA00022692"/>
    </source>
</evidence>
<feature type="region of interest" description="Disordered" evidence="6">
    <location>
        <begin position="549"/>
        <end position="595"/>
    </location>
</feature>
<dbReference type="Pfam" id="PF04932">
    <property type="entry name" value="Wzy_C"/>
    <property type="match status" value="1"/>
</dbReference>
<dbReference type="InterPro" id="IPR007016">
    <property type="entry name" value="O-antigen_ligase-rel_domated"/>
</dbReference>
<evidence type="ECO:0000256" key="1">
    <source>
        <dbReference type="ARBA" id="ARBA00004141"/>
    </source>
</evidence>
<dbReference type="PANTHER" id="PTHR37422:SF13">
    <property type="entry name" value="LIPOPOLYSACCHARIDE BIOSYNTHESIS PROTEIN PA4999-RELATED"/>
    <property type="match status" value="1"/>
</dbReference>
<feature type="domain" description="O-antigen ligase-related" evidence="8">
    <location>
        <begin position="193"/>
        <end position="338"/>
    </location>
</feature>
<feature type="transmembrane region" description="Helical" evidence="7">
    <location>
        <begin position="12"/>
        <end position="33"/>
    </location>
</feature>
<feature type="repeat" description="TPR" evidence="5">
    <location>
        <begin position="497"/>
        <end position="530"/>
    </location>
</feature>
<protein>
    <submittedName>
        <fullName evidence="9">O-antigen ligase</fullName>
    </submittedName>
</protein>
<evidence type="ECO:0000256" key="7">
    <source>
        <dbReference type="SAM" id="Phobius"/>
    </source>
</evidence>
<dbReference type="Proteomes" id="UP000226079">
    <property type="component" value="Unassembled WGS sequence"/>
</dbReference>
<feature type="transmembrane region" description="Helical" evidence="7">
    <location>
        <begin position="130"/>
        <end position="150"/>
    </location>
</feature>
<dbReference type="PROSITE" id="PS50005">
    <property type="entry name" value="TPR"/>
    <property type="match status" value="2"/>
</dbReference>
<feature type="transmembrane region" description="Helical" evidence="7">
    <location>
        <begin position="232"/>
        <end position="249"/>
    </location>
</feature>
<feature type="transmembrane region" description="Helical" evidence="7">
    <location>
        <begin position="156"/>
        <end position="179"/>
    </location>
</feature>
<sequence length="595" mass="61468">MAGRPKRQPLTPRLAVAAAVVIGGVLPLATSFSPTDSTMAAWLLVATIGLVLGSLAAARGALPRQVSYALLAALAAFAVACALSATPLLSFLGRYPRFDGLVAVAGYGLALSVGARIFGPTLSAPSRIFADSMAVAAIVTAVVSAVQAIVRPDERVIGLLGNSSILGAWCVAALSILGWRLVAERRVLWLVGFAGAVISLALSASRAAWAGAAVALLAVLILRRFTEQAPRWWIVATALAGLAAVIFLLPSGQARLVGSTPFASATIGGRLLLWGDSLSLVAAHPILGVGPSRFVDALGLFHTTQWAAAVGPYAPPDSPHNLELQLLASTGWLGLVAVAALVGVIGWTMWRRRPWSVAQAAAVTAALGVAVTYQFSYTDPVTLIVVLLAVGGAVADPPGDRPRLGRVWPVLVLAWLAAAGYLYGSALLAEARLSAAVTAAQPDPAAIADVAATRSWDPDLAVRAGRAINQLAEQGGSDAAPAVALLSRTCDQVPDSTECLQALGDALTLGGDPRSAVGALQRALTLDPMNVDTLLKLGIAQAESDDASAAEQSFRRAAQLRPSAAEPWDDLTALFRRQGREQDAADAQRQADSRR</sequence>
<dbReference type="AlphaFoldDB" id="A0A2A9CPH5"/>
<evidence type="ECO:0000256" key="6">
    <source>
        <dbReference type="SAM" id="MobiDB-lite"/>
    </source>
</evidence>